<feature type="compositionally biased region" description="Low complexity" evidence="2">
    <location>
        <begin position="1721"/>
        <end position="1743"/>
    </location>
</feature>
<dbReference type="EMBL" id="KI635730">
    <property type="protein sequence ID" value="ETB63068.1"/>
    <property type="molecule type" value="Genomic_DNA"/>
</dbReference>
<protein>
    <submittedName>
        <fullName evidence="4">Uncharacterized protein</fullName>
    </submittedName>
</protein>
<evidence type="ECO:0000256" key="2">
    <source>
        <dbReference type="SAM" id="MobiDB-lite"/>
    </source>
</evidence>
<evidence type="ECO:0000256" key="3">
    <source>
        <dbReference type="SAM" id="Phobius"/>
    </source>
</evidence>
<feature type="transmembrane region" description="Helical" evidence="3">
    <location>
        <begin position="725"/>
        <end position="742"/>
    </location>
</feature>
<feature type="coiled-coil region" evidence="1">
    <location>
        <begin position="2308"/>
        <end position="2353"/>
    </location>
</feature>
<dbReference type="Proteomes" id="UP000018538">
    <property type="component" value="Unassembled WGS sequence"/>
</dbReference>
<feature type="transmembrane region" description="Helical" evidence="3">
    <location>
        <begin position="1464"/>
        <end position="1493"/>
    </location>
</feature>
<feature type="transmembrane region" description="Helical" evidence="3">
    <location>
        <begin position="2809"/>
        <end position="2831"/>
    </location>
</feature>
<feature type="compositionally biased region" description="Low complexity" evidence="2">
    <location>
        <begin position="1614"/>
        <end position="1624"/>
    </location>
</feature>
<evidence type="ECO:0000313" key="4">
    <source>
        <dbReference type="EMBL" id="ETB63068.1"/>
    </source>
</evidence>
<keyword evidence="3" id="KW-0812">Transmembrane</keyword>
<dbReference type="OrthoDB" id="372450at2759"/>
<feature type="transmembrane region" description="Helical" evidence="3">
    <location>
        <begin position="2618"/>
        <end position="2640"/>
    </location>
</feature>
<accession>V7PY29</accession>
<feature type="region of interest" description="Disordered" evidence="2">
    <location>
        <begin position="1608"/>
        <end position="1630"/>
    </location>
</feature>
<sequence length="2946" mass="351613">MMRNYSKYDDKRNETDMDWDYIIKKDDSESHVLSNEYENIYDSSSSDEDENVHNKSKTDLTEYYLYNEINNHKYNNNIYDFYLNKFNNNFKEENKRNESNNSVYKKNSSFIKNKGSNKGKIDSLKKLDNSDNEFDKNQIKKNHSLEKKYNSHSVYNSKSKQSIFKNKGIRNTEIVNAEHNKDIYDLPSELVSNNYTNKEDINTIPKDYNINNKKYSEHTDTKNGVNIYLNTLINKCDYTISCYMYKKTSATHIYRKRIIVLKKKFLIINKFKQNINNIYKVVNRDIYDISHARISDIYKSSNNIYKFTIYAKRICIDNISSNSDNSNFFSLKKKNAKRKSKDYYKISNDGFHFNNEQIRLANHNLNLITEFINLMKIISIYGSIKKYMKILFFKSTQNGFLKNYGLYYSSPMYFKFLKKYYNSMMHNVYNYIYINILKIKNIEQIKYSYIYAIIDVNDFLYYYKYEYNKDMFIPLFSDKHNKIVFHFYTDLDIYLGYFILYSYEIEKHIYFDLYLNNGKRNTELYNSHMSSGAYRNCQKNINNNNIYKNSYNDSFYNSTSSNTTDNLGFSIDNNKADSKLLNEDSLLNQKNIIFDKNYFFVKKLTNDQKKNAPRNSKYVYDSTDDNFYVHIFIYKSKNRFEYLLPQENSANMLGDNENLSMPNNNLNNNYQLISLFLNNVKRTMQIKNRVNKFLDKLNDIFEFKSFPVSIISLIYIFLCSYFKNYIHIILLLTIIFLISINNEKNYDTYRYLLFQYPILYLFFPHNLLCKISNKSNLYHLHTFVHMFILNKFPIFFQYLYKNYRCKCLYFFAYTPTYFGKYYNSYFISNEDNDGINKNRISLDRMIKRKYYGKKCVYKHSNKKYNSPDKIEYLESHTIRKKETYENSRQRIFSTLVKGSNHIDYKNNSNSNYITNYSELRGIKENNIDNHDRRYYSISNEVDQTRHSNRRDNNDNVNGSTEHSKLLFDRCAKNDQYNNNQKYDILNSSSNKHMNDNQIINISRDKHVKAEDIDKEKGENIKCKKEEKVNDNILNNLRKYLKDKKNKIINNTKKKSGNNLENEKYTNDMTYLKNNYNYLEGSNTNMNTSSKYNTKFYNKMLRNRKIHNLISNNKNQLMEYYDLREYNNKNLSNKHTDNYLNNISENLYSNNIKDKLYHQECPFDEYIKNRKNNILKENVNQGNFIPSNISETCNTLNVKDQESYIHRNTFLVSKHDDYKEDTVSYNSDEKYYNNNDTYDSSYNCDLQKSSNSFNVNDVMLADLEVKIMNNMRNNYYQPNNENNTKEQNDDKYALHELSRKNNTNNNFYFEINNEKYSMDFLVYEKSCFQYCKPCKSSIKSSNINYIGQTYKERKNGRFSSNEILCNLESSHNEYNINRNERISTNTKNRHSNYNYDNKDNVNFLFGDKHINQKNKIKNKDGLDKKKNIKFSDYYINISTNDSLYNIVEYFPKYFYNTIKIICINIILIFIYVHCLLIITVHGGLNNDFPLYVYFLNKMKKKEKKTVKQKEKSNNSVNIKEENAKINTNKKSEEKNYTSNFLFKPKRIFKRWKQQKKHIKIDLNQNLLKSSNDAKDVKALENNVDPLNSNQKIHETEQILCNESSEIGKHKKNNEKNMNTNETNEYNNDETKTTKSSLDIKINTSQQNVSDIKIGTIYNPSPNLEKNKQTDAYTLFDNNDKYYIIYHSPENIYSNNNSYNNSNYDDKSNNTLDNALNDKIRNPQDNNNKNGGNDGNKNTNNSNIINQRNNADITLNIYDSNNKKINCEKIMGNSSKILKKNGLFHEKFHLKDSHKSGMNNEGEKNVDLLNYKIKSPQNQKENTLNDLSNDSYIDNGDEHDVKDKLHDTTETLNDNPNDLNNGNDDNRENKNKIMNIFGKLKDIKEEKITKIKNIYKSEIQKRKNEKISGIKSGFDIIKNKINRKIAKNNFNNDSSFYKNEKKKNSQSNIEDEESYNTLNDNCLDNLSSNLYSDNEFLQTNNYKEFAYKEKENKCNDNIEHKKLIIKNNNPDDKKTLINNTSNYMNKKYKVQNRTDIEGILDRDLHFDNNKNSRNNRLRNITNNIHRLIIYGNDKNKFDYKNKHNITLSKMRSISLNIKKNSIEKKVMHLEENIMNRGPINKNCEISMKISRDIIHRTNNITKEYSKNKIKNKKSVDYIKKISSINYNSNVDGVENDTFSLTYSKELLGLKVKGHRNHSHFSYKCKHLYAINANISYKILKGLQKDNYGLKNIHEKGHFSEYDMAAISKNGGKKNLDYINNMQNYLKNVNVEDIKMKYSDDLNFLKNDKNIQYNSMLYKSISMEKSDDENKNQANDKLNDIEYKMNLLKKKGNNLLDNMKKQFKKFKNKNNYLKDKIKQKLLSKQPMLSYDIYKDEKDKIASYDVNVSNINNTKNEKSERTVKNSQNFKSVFQKNHESFHNFLEQSLYSNNIFKNKISTDLKNEFQTLDDYFKNIKNKFKLLSNSNIAYEMVSNITRNEQRKIYINKLYKRNLSNLELIHNNNWNNLNSRELLKGFTQRNKLFYQNWKLKYLSSTINALNLSTIENNIEYLNSLKNFYNYRSLSYYEDLNGNNKFIKGNNIKKKNREYHFFTKKINNFNKFLLNKRNYYNSIEKSSIFHKLLYGVLIFIINYFLIFTILYVYIHDIYNLFKFSKYMYLKAKKYDKKKNKDFNSIVKIIYQKNIFSSNANSLYTNRHKNIYMKKNIFAQIFVQNKKENIKMNQKYDQEYSEEEGEFSSDNEHVKKNEFKNNFLPNRYYEENKDKKNILTVYKNAKTNLKIFMHKHMILNLYLEKFLNLFNHKNFNLTKVVISLLVYISILLLPIKFHHLIILKLLHMYYKGYLRRYYKNVIINSILENIRNAKINLKLYKPICSLNDDECCMLIEEINKGCNISLNISQFKDIYDEYDLANVIIQNLKEFVESKKIISHEWNINLLNHSPHDNISTINPR</sequence>
<feature type="region of interest" description="Disordered" evidence="2">
    <location>
        <begin position="1929"/>
        <end position="1951"/>
    </location>
</feature>
<feature type="transmembrane region" description="Helical" evidence="3">
    <location>
        <begin position="748"/>
        <end position="768"/>
    </location>
</feature>
<keyword evidence="1" id="KW-0175">Coiled coil</keyword>
<evidence type="ECO:0000313" key="5">
    <source>
        <dbReference type="Proteomes" id="UP000018538"/>
    </source>
</evidence>
<feature type="compositionally biased region" description="Basic and acidic residues" evidence="2">
    <location>
        <begin position="119"/>
        <end position="134"/>
    </location>
</feature>
<organism evidence="4 5">
    <name type="scientific">Plasmodium yoelii 17X</name>
    <dbReference type="NCBI Taxonomy" id="1323249"/>
    <lineage>
        <taxon>Eukaryota</taxon>
        <taxon>Sar</taxon>
        <taxon>Alveolata</taxon>
        <taxon>Apicomplexa</taxon>
        <taxon>Aconoidasida</taxon>
        <taxon>Haemosporida</taxon>
        <taxon>Plasmodiidae</taxon>
        <taxon>Plasmodium</taxon>
        <taxon>Plasmodium (Vinckeia)</taxon>
    </lineage>
</organism>
<name>V7PY29_PLAYE</name>
<feature type="region of interest" description="Disordered" evidence="2">
    <location>
        <begin position="1846"/>
        <end position="1867"/>
    </location>
</feature>
<keyword evidence="3" id="KW-0472">Membrane</keyword>
<feature type="region of interest" description="Disordered" evidence="2">
    <location>
        <begin position="1695"/>
        <end position="1743"/>
    </location>
</feature>
<feature type="compositionally biased region" description="Polar residues" evidence="2">
    <location>
        <begin position="103"/>
        <end position="116"/>
    </location>
</feature>
<reference evidence="4 5" key="1">
    <citation type="submission" date="2013-11" db="EMBL/GenBank/DDBJ databases">
        <title>The Genome Sequence of Plasmodium yoelii 17X.</title>
        <authorList>
            <consortium name="The Broad Institute Genomics Platform"/>
            <consortium name="The Broad Institute Genome Sequencing Center for Infectious Disease"/>
            <person name="Neafsey D."/>
            <person name="Adams J."/>
            <person name="Walker B."/>
            <person name="Young S.K."/>
            <person name="Zeng Q."/>
            <person name="Gargeya S."/>
            <person name="Fitzgerald M."/>
            <person name="Haas B."/>
            <person name="Abouelleil A."/>
            <person name="Alvarado L."/>
            <person name="Chapman S.B."/>
            <person name="Gainer-Dewar J."/>
            <person name="Goldberg J."/>
            <person name="Griggs A."/>
            <person name="Gujja S."/>
            <person name="Hansen M."/>
            <person name="Howarth C."/>
            <person name="Imamovic A."/>
            <person name="Ireland A."/>
            <person name="Larimer J."/>
            <person name="McCowan C."/>
            <person name="Murphy C."/>
            <person name="Pearson M."/>
            <person name="Poon T.W."/>
            <person name="Priest M."/>
            <person name="Roberts A."/>
            <person name="Saif S."/>
            <person name="Shea T."/>
            <person name="Sykes S."/>
            <person name="Wortman J."/>
            <person name="Nusbaum C."/>
            <person name="Birren B."/>
        </authorList>
    </citation>
    <scope>NUCLEOTIDE SEQUENCE [LARGE SCALE GENOMIC DNA]</scope>
    <source>
        <strain evidence="4 5">17X</strain>
    </source>
</reference>
<keyword evidence="5" id="KW-1185">Reference proteome</keyword>
<keyword evidence="3" id="KW-1133">Transmembrane helix</keyword>
<gene>
    <name evidence="4" type="ORF">YYC_00659</name>
</gene>
<proteinExistence type="predicted"/>
<feature type="transmembrane region" description="Helical" evidence="3">
    <location>
        <begin position="780"/>
        <end position="800"/>
    </location>
</feature>
<evidence type="ECO:0000256" key="1">
    <source>
        <dbReference type="SAM" id="Coils"/>
    </source>
</evidence>
<feature type="compositionally biased region" description="Low complexity" evidence="2">
    <location>
        <begin position="1851"/>
        <end position="1861"/>
    </location>
</feature>
<feature type="region of interest" description="Disordered" evidence="2">
    <location>
        <begin position="93"/>
        <end position="134"/>
    </location>
</feature>